<protein>
    <submittedName>
        <fullName evidence="1">Uncharacterized protein</fullName>
    </submittedName>
</protein>
<accession>A0A382QGS9</accession>
<feature type="non-terminal residue" evidence="1">
    <location>
        <position position="57"/>
    </location>
</feature>
<dbReference type="EMBL" id="UINC01114427">
    <property type="protein sequence ID" value="SVC84729.1"/>
    <property type="molecule type" value="Genomic_DNA"/>
</dbReference>
<dbReference type="AlphaFoldDB" id="A0A382QGS9"/>
<proteinExistence type="predicted"/>
<sequence length="57" mass="6107">MQGSDPLPGILAEIVSTKLNELEKLRLRVKELEAAAAMAPPARDFQGVLSTPHLVAL</sequence>
<reference evidence="1" key="1">
    <citation type="submission" date="2018-05" db="EMBL/GenBank/DDBJ databases">
        <authorList>
            <person name="Lanie J.A."/>
            <person name="Ng W.-L."/>
            <person name="Kazmierczak K.M."/>
            <person name="Andrzejewski T.M."/>
            <person name="Davidsen T.M."/>
            <person name="Wayne K.J."/>
            <person name="Tettelin H."/>
            <person name="Glass J.I."/>
            <person name="Rusch D."/>
            <person name="Podicherti R."/>
            <person name="Tsui H.-C.T."/>
            <person name="Winkler M.E."/>
        </authorList>
    </citation>
    <scope>NUCLEOTIDE SEQUENCE</scope>
</reference>
<gene>
    <name evidence="1" type="ORF">METZ01_LOCUS337583</name>
</gene>
<organism evidence="1">
    <name type="scientific">marine metagenome</name>
    <dbReference type="NCBI Taxonomy" id="408172"/>
    <lineage>
        <taxon>unclassified sequences</taxon>
        <taxon>metagenomes</taxon>
        <taxon>ecological metagenomes</taxon>
    </lineage>
</organism>
<name>A0A382QGS9_9ZZZZ</name>
<evidence type="ECO:0000313" key="1">
    <source>
        <dbReference type="EMBL" id="SVC84729.1"/>
    </source>
</evidence>